<dbReference type="PROSITE" id="PS50005">
    <property type="entry name" value="TPR"/>
    <property type="match status" value="1"/>
</dbReference>
<evidence type="ECO:0000313" key="5">
    <source>
        <dbReference type="Proteomes" id="UP001172082"/>
    </source>
</evidence>
<dbReference type="PANTHER" id="PTHR12558:SF13">
    <property type="entry name" value="CELL DIVISION CYCLE PROTEIN 27 HOMOLOG"/>
    <property type="match status" value="1"/>
</dbReference>
<dbReference type="EMBL" id="JAUJEA010000004">
    <property type="protein sequence ID" value="MDN5202393.1"/>
    <property type="molecule type" value="Genomic_DNA"/>
</dbReference>
<feature type="coiled-coil region" evidence="2">
    <location>
        <begin position="51"/>
        <end position="78"/>
    </location>
</feature>
<dbReference type="Gene3D" id="1.25.40.10">
    <property type="entry name" value="Tetratricopeptide repeat domain"/>
    <property type="match status" value="2"/>
</dbReference>
<reference evidence="4" key="1">
    <citation type="submission" date="2023-06" db="EMBL/GenBank/DDBJ databases">
        <title>Genomic of Parafulvivirga corallium.</title>
        <authorList>
            <person name="Wang G."/>
        </authorList>
    </citation>
    <scope>NUCLEOTIDE SEQUENCE</scope>
    <source>
        <strain evidence="4">BMA10</strain>
    </source>
</reference>
<organism evidence="4 5">
    <name type="scientific">Splendidivirga corallicola</name>
    <dbReference type="NCBI Taxonomy" id="3051826"/>
    <lineage>
        <taxon>Bacteria</taxon>
        <taxon>Pseudomonadati</taxon>
        <taxon>Bacteroidota</taxon>
        <taxon>Cytophagia</taxon>
        <taxon>Cytophagales</taxon>
        <taxon>Splendidivirgaceae</taxon>
        <taxon>Splendidivirga</taxon>
    </lineage>
</organism>
<accession>A0ABT8KPR2</accession>
<keyword evidence="2" id="KW-0175">Coiled coil</keyword>
<keyword evidence="3" id="KW-0812">Transmembrane</keyword>
<sequence>MNDRLRELEDLKDHARQNISFANIVLTWTSVVFGSIGIFTVIAGFVGWNRFRKLKNELDEYKYDLEGAINHVHELQNELKSSYDIWFENLYKLNDGIGYFNAGKYSMAIVLFQEVLNKNSRDYLAKCYMGKTMLEQGKHHLAIKEASEALDLNTSPDLANLVLGEAHKRLQNFDAAILFFKESYEINPRVGTLNHLAYAYLNNGDYDQSEMTFREVRTETKQSHTALCGLVKCYLKKGDYSVTSEIKMMCTRTIESAVKSKGKKIANWPYPDFNMAFCHLVLGDYEKSKEHLKSALLLTKDPCIVELQLFDYMDLKIKNRKRAIEGCINILRDFINHK</sequence>
<name>A0ABT8KPR2_9BACT</name>
<dbReference type="Pfam" id="PF13181">
    <property type="entry name" value="TPR_8"/>
    <property type="match status" value="1"/>
</dbReference>
<dbReference type="SUPFAM" id="SSF48452">
    <property type="entry name" value="TPR-like"/>
    <property type="match status" value="1"/>
</dbReference>
<dbReference type="InterPro" id="IPR011990">
    <property type="entry name" value="TPR-like_helical_dom_sf"/>
</dbReference>
<keyword evidence="3" id="KW-0472">Membrane</keyword>
<feature type="transmembrane region" description="Helical" evidence="3">
    <location>
        <begin position="21"/>
        <end position="48"/>
    </location>
</feature>
<dbReference type="RefSeq" id="WP_346752417.1">
    <property type="nucleotide sequence ID" value="NZ_JAUJEA010000004.1"/>
</dbReference>
<evidence type="ECO:0000256" key="2">
    <source>
        <dbReference type="SAM" id="Coils"/>
    </source>
</evidence>
<dbReference type="PANTHER" id="PTHR12558">
    <property type="entry name" value="CELL DIVISION CYCLE 16,23,27"/>
    <property type="match status" value="1"/>
</dbReference>
<evidence type="ECO:0000313" key="4">
    <source>
        <dbReference type="EMBL" id="MDN5202393.1"/>
    </source>
</evidence>
<evidence type="ECO:0000256" key="3">
    <source>
        <dbReference type="SAM" id="Phobius"/>
    </source>
</evidence>
<dbReference type="Proteomes" id="UP001172082">
    <property type="component" value="Unassembled WGS sequence"/>
</dbReference>
<proteinExistence type="predicted"/>
<dbReference type="InterPro" id="IPR019734">
    <property type="entry name" value="TPR_rpt"/>
</dbReference>
<keyword evidence="1" id="KW-0802">TPR repeat</keyword>
<feature type="repeat" description="TPR" evidence="1">
    <location>
        <begin position="157"/>
        <end position="190"/>
    </location>
</feature>
<protein>
    <submittedName>
        <fullName evidence="4">Tetratricopeptide repeat protein</fullName>
    </submittedName>
</protein>
<comment type="caution">
    <text evidence="4">The sequence shown here is derived from an EMBL/GenBank/DDBJ whole genome shotgun (WGS) entry which is preliminary data.</text>
</comment>
<keyword evidence="3" id="KW-1133">Transmembrane helix</keyword>
<keyword evidence="5" id="KW-1185">Reference proteome</keyword>
<gene>
    <name evidence="4" type="ORF">QQ008_13485</name>
</gene>
<dbReference type="Pfam" id="PF13432">
    <property type="entry name" value="TPR_16"/>
    <property type="match status" value="1"/>
</dbReference>
<dbReference type="SMART" id="SM00028">
    <property type="entry name" value="TPR"/>
    <property type="match status" value="5"/>
</dbReference>
<evidence type="ECO:0000256" key="1">
    <source>
        <dbReference type="PROSITE-ProRule" id="PRU00339"/>
    </source>
</evidence>